<dbReference type="GO" id="GO:0006508">
    <property type="term" value="P:proteolysis"/>
    <property type="evidence" value="ECO:0007669"/>
    <property type="project" value="UniProtKB-KW"/>
</dbReference>
<dbReference type="InterPro" id="IPR001969">
    <property type="entry name" value="Aspartic_peptidase_AS"/>
</dbReference>
<dbReference type="EMBL" id="JAANBB010000250">
    <property type="protein sequence ID" value="KAF7545517.1"/>
    <property type="molecule type" value="Genomic_DNA"/>
</dbReference>
<feature type="chain" id="PRO_5040216057" description="Probable aspartic-type endopeptidase OPSB" evidence="11">
    <location>
        <begin position="21"/>
        <end position="477"/>
    </location>
</feature>
<dbReference type="PRINTS" id="PR00792">
    <property type="entry name" value="PEPSIN"/>
</dbReference>
<dbReference type="PROSITE" id="PS00141">
    <property type="entry name" value="ASP_PROTEASE"/>
    <property type="match status" value="1"/>
</dbReference>
<comment type="similarity">
    <text evidence="1 10">Belongs to the peptidase A1 family.</text>
</comment>
<dbReference type="PANTHER" id="PTHR47966:SF65">
    <property type="entry name" value="ASPARTIC-TYPE ENDOPEPTIDASE"/>
    <property type="match status" value="1"/>
</dbReference>
<comment type="caution">
    <text evidence="13">The sequence shown here is derived from an EMBL/GenBank/DDBJ whole genome shotgun (WGS) entry which is preliminary data.</text>
</comment>
<keyword evidence="5 10" id="KW-0378">Hydrolase</keyword>
<dbReference type="AlphaFoldDB" id="A0A9P5LCJ7"/>
<evidence type="ECO:0000256" key="5">
    <source>
        <dbReference type="ARBA" id="ARBA00022801"/>
    </source>
</evidence>
<evidence type="ECO:0000256" key="4">
    <source>
        <dbReference type="ARBA" id="ARBA00022750"/>
    </source>
</evidence>
<dbReference type="SUPFAM" id="SSF50630">
    <property type="entry name" value="Acid proteases"/>
    <property type="match status" value="1"/>
</dbReference>
<feature type="signal peptide" evidence="11">
    <location>
        <begin position="1"/>
        <end position="20"/>
    </location>
</feature>
<dbReference type="InterPro" id="IPR021109">
    <property type="entry name" value="Peptidase_aspartic_dom_sf"/>
</dbReference>
<keyword evidence="3 11" id="KW-0732">Signal</keyword>
<keyword evidence="4 10" id="KW-0064">Aspartyl protease</keyword>
<feature type="disulfide bond" evidence="9">
    <location>
        <begin position="319"/>
        <end position="366"/>
    </location>
</feature>
<dbReference type="Pfam" id="PF00026">
    <property type="entry name" value="Asp"/>
    <property type="match status" value="1"/>
</dbReference>
<dbReference type="InterPro" id="IPR033121">
    <property type="entry name" value="PEPTIDASE_A1"/>
</dbReference>
<evidence type="ECO:0000313" key="14">
    <source>
        <dbReference type="Proteomes" id="UP000722485"/>
    </source>
</evidence>
<evidence type="ECO:0000256" key="9">
    <source>
        <dbReference type="PIRSR" id="PIRSR601461-2"/>
    </source>
</evidence>
<evidence type="ECO:0000256" key="1">
    <source>
        <dbReference type="ARBA" id="ARBA00007447"/>
    </source>
</evidence>
<evidence type="ECO:0000256" key="7">
    <source>
        <dbReference type="ARBA" id="ARBA00068059"/>
    </source>
</evidence>
<keyword evidence="14" id="KW-1185">Reference proteome</keyword>
<dbReference type="InterPro" id="IPR033876">
    <property type="entry name" value="SAP-like"/>
</dbReference>
<evidence type="ECO:0000256" key="11">
    <source>
        <dbReference type="SAM" id="SignalP"/>
    </source>
</evidence>
<dbReference type="Gene3D" id="2.40.70.10">
    <property type="entry name" value="Acid Proteases"/>
    <property type="match status" value="2"/>
</dbReference>
<gene>
    <name evidence="13" type="ORF">G7Z17_g9113</name>
</gene>
<feature type="active site" evidence="8">
    <location>
        <position position="284"/>
    </location>
</feature>
<evidence type="ECO:0000313" key="13">
    <source>
        <dbReference type="EMBL" id="KAF7545517.1"/>
    </source>
</evidence>
<dbReference type="CDD" id="cd05474">
    <property type="entry name" value="SAP_like"/>
    <property type="match status" value="1"/>
</dbReference>
<feature type="active site" evidence="8">
    <location>
        <position position="91"/>
    </location>
</feature>
<keyword evidence="2 10" id="KW-0645">Protease</keyword>
<name>A0A9P5LCJ7_9HYPO</name>
<accession>A0A9P5LCJ7</accession>
<feature type="domain" description="Peptidase A1" evidence="12">
    <location>
        <begin position="73"/>
        <end position="401"/>
    </location>
</feature>
<dbReference type="PANTHER" id="PTHR47966">
    <property type="entry name" value="BETA-SITE APP-CLEAVING ENZYME, ISOFORM A-RELATED"/>
    <property type="match status" value="1"/>
</dbReference>
<dbReference type="Proteomes" id="UP000722485">
    <property type="component" value="Unassembled WGS sequence"/>
</dbReference>
<evidence type="ECO:0000256" key="8">
    <source>
        <dbReference type="PIRSR" id="PIRSR601461-1"/>
    </source>
</evidence>
<dbReference type="GO" id="GO:0004190">
    <property type="term" value="F:aspartic-type endopeptidase activity"/>
    <property type="evidence" value="ECO:0007669"/>
    <property type="project" value="UniProtKB-KW"/>
</dbReference>
<reference evidence="13" key="1">
    <citation type="submission" date="2020-03" db="EMBL/GenBank/DDBJ databases">
        <title>Draft Genome Sequence of Cylindrodendrum hubeiense.</title>
        <authorList>
            <person name="Buettner E."/>
            <person name="Kellner H."/>
        </authorList>
    </citation>
    <scope>NUCLEOTIDE SEQUENCE</scope>
    <source>
        <strain evidence="13">IHI 201604</strain>
    </source>
</reference>
<evidence type="ECO:0000256" key="2">
    <source>
        <dbReference type="ARBA" id="ARBA00022670"/>
    </source>
</evidence>
<dbReference type="InterPro" id="IPR001461">
    <property type="entry name" value="Aspartic_peptidase_A1"/>
</dbReference>
<dbReference type="OrthoDB" id="771136at2759"/>
<evidence type="ECO:0000256" key="6">
    <source>
        <dbReference type="ARBA" id="ARBA00067536"/>
    </source>
</evidence>
<protein>
    <recommendedName>
        <fullName evidence="7">Probable aspartic-type endopeptidase OPSB</fullName>
    </recommendedName>
    <alternativeName>
        <fullName evidence="6">Probable aspartic-type endopeptidase opsB</fullName>
    </alternativeName>
</protein>
<evidence type="ECO:0000256" key="10">
    <source>
        <dbReference type="RuleBase" id="RU000454"/>
    </source>
</evidence>
<keyword evidence="9" id="KW-1015">Disulfide bond</keyword>
<sequence>MKPIQLFLIIAASAISTTGAISLHKRQDGGDPRVLSLGLQRSRIQDPVAHDRNRLRRRSGSIDVDIDNEQTLYFFNASLGTPKQSFRLHLDTGSSDLWVNTLDSELCSAASNACAETGTYDANSSSTYEYVGSYFNISYADGSGAAGDYVTDTFRVGSTKIANLQFGVGYESTSDQGVLGIGYNANEVQDDVVGKSTYNNLPAKMAADGLIASNAYSLWLNDLDSDTGTILFGGVDRAQYEGDLVSVPVEKNGGVYSDFFITLTGLSLGSTSLGDDLALAVLLDTGSSLTYLPDSITETIFEEVDAEYQESEGIAYVSCSLASESGNLTFKFSDPAEIVVPISELVIDILQVTGRRPSFNDGSDACMFGIAPASGTNVLGDTFLRSAFVVFDLANNEISLAQSNFNVTKTDIVEITSGGNSVPSATAAENPVSAESGIASGVETEAGSGAAVVSPSSSGMVWVGVVTLVLVFVGSLA</sequence>
<evidence type="ECO:0000259" key="12">
    <source>
        <dbReference type="PROSITE" id="PS51767"/>
    </source>
</evidence>
<dbReference type="PROSITE" id="PS51767">
    <property type="entry name" value="PEPTIDASE_A1"/>
    <property type="match status" value="1"/>
</dbReference>
<organism evidence="13 14">
    <name type="scientific">Cylindrodendrum hubeiense</name>
    <dbReference type="NCBI Taxonomy" id="595255"/>
    <lineage>
        <taxon>Eukaryota</taxon>
        <taxon>Fungi</taxon>
        <taxon>Dikarya</taxon>
        <taxon>Ascomycota</taxon>
        <taxon>Pezizomycotina</taxon>
        <taxon>Sordariomycetes</taxon>
        <taxon>Hypocreomycetidae</taxon>
        <taxon>Hypocreales</taxon>
        <taxon>Nectriaceae</taxon>
        <taxon>Cylindrodendrum</taxon>
    </lineage>
</organism>
<proteinExistence type="inferred from homology"/>
<dbReference type="FunFam" id="2.40.70.10:FF:000011">
    <property type="entry name" value="Aspartic protease"/>
    <property type="match status" value="1"/>
</dbReference>
<evidence type="ECO:0000256" key="3">
    <source>
        <dbReference type="ARBA" id="ARBA00022729"/>
    </source>
</evidence>